<gene>
    <name evidence="3" type="ORF">RP29_02370</name>
</gene>
<dbReference type="NCBIfam" id="TIGR03082">
    <property type="entry name" value="Gneg_AbrB_dup"/>
    <property type="match status" value="1"/>
</dbReference>
<dbReference type="Proteomes" id="UP000032566">
    <property type="component" value="Unassembled WGS sequence"/>
</dbReference>
<dbReference type="InterPro" id="IPR017516">
    <property type="entry name" value="AbrB_dup"/>
</dbReference>
<protein>
    <submittedName>
        <fullName evidence="3">Membrane protein</fullName>
    </submittedName>
</protein>
<evidence type="ECO:0000256" key="1">
    <source>
        <dbReference type="SAM" id="Phobius"/>
    </source>
</evidence>
<dbReference type="STRING" id="80878.RP29_02370"/>
<dbReference type="PIRSF" id="PIRSF038991">
    <property type="entry name" value="Protein_AbrB"/>
    <property type="match status" value="1"/>
</dbReference>
<keyword evidence="4" id="KW-1185">Reference proteome</keyword>
<feature type="transmembrane region" description="Helical" evidence="1">
    <location>
        <begin position="322"/>
        <end position="342"/>
    </location>
</feature>
<keyword evidence="2" id="KW-0732">Signal</keyword>
<feature type="transmembrane region" description="Helical" evidence="1">
    <location>
        <begin position="190"/>
        <end position="207"/>
    </location>
</feature>
<evidence type="ECO:0000256" key="2">
    <source>
        <dbReference type="SAM" id="SignalP"/>
    </source>
</evidence>
<proteinExistence type="predicted"/>
<keyword evidence="1" id="KW-0812">Transmembrane</keyword>
<sequence length="359" mass="37665">MSAKFLLRVAGTLLLAWAAAAACVALHTPLPWMLGPLVATSVLSMAGAPTESWGPLRNGGQWAIGAALGLYFTPEVSALVGSLWWAIVLGIGWALLLGWGFGAWLYRLHAPRMHGVPASMLRSTSYFAGAIGAASEMTLLSERENARTDLVAASHSLRLLIVTITIPFALQWSGLQGLDILIPTVRDVSWPGLALLALLTGAGALVMDRLGRANPWFMGAMLVSMAVTMAGLHLSAVPQAVVNAAQLVIGVSLGVRFRAEFLHTAPRWLASVAVGTFGLMGICAAFAAVLAWATGLPWVTLLLGTSPGGITEMAITAKVLQLGVPVVTAFQVCRLIAVLMLVGPMFRRIYPPTEGGSAI</sequence>
<dbReference type="RefSeq" id="WP_044395480.1">
    <property type="nucleotide sequence ID" value="NZ_JXYQ01000008.1"/>
</dbReference>
<comment type="caution">
    <text evidence="3">The sequence shown here is derived from an EMBL/GenBank/DDBJ whole genome shotgun (WGS) entry which is preliminary data.</text>
</comment>
<dbReference type="OrthoDB" id="8527964at2"/>
<feature type="signal peptide" evidence="2">
    <location>
        <begin position="1"/>
        <end position="21"/>
    </location>
</feature>
<feature type="transmembrane region" description="Helical" evidence="1">
    <location>
        <begin position="240"/>
        <end position="257"/>
    </location>
</feature>
<dbReference type="GO" id="GO:0016020">
    <property type="term" value="C:membrane"/>
    <property type="evidence" value="ECO:0007669"/>
    <property type="project" value="InterPro"/>
</dbReference>
<keyword evidence="1" id="KW-1133">Transmembrane helix</keyword>
<feature type="transmembrane region" description="Helical" evidence="1">
    <location>
        <begin position="269"/>
        <end position="293"/>
    </location>
</feature>
<accession>A0A0D7KF53</accession>
<dbReference type="GO" id="GO:0010468">
    <property type="term" value="P:regulation of gene expression"/>
    <property type="evidence" value="ECO:0007669"/>
    <property type="project" value="InterPro"/>
</dbReference>
<dbReference type="EMBL" id="JXYQ01000008">
    <property type="protein sequence ID" value="KJA11848.1"/>
    <property type="molecule type" value="Genomic_DNA"/>
</dbReference>
<feature type="chain" id="PRO_5002320808" evidence="2">
    <location>
        <begin position="22"/>
        <end position="359"/>
    </location>
</feature>
<feature type="transmembrane region" description="Helical" evidence="1">
    <location>
        <begin position="83"/>
        <end position="106"/>
    </location>
</feature>
<dbReference type="PANTHER" id="PTHR38457:SF1">
    <property type="entry name" value="REGULATOR ABRB-RELATED"/>
    <property type="match status" value="1"/>
</dbReference>
<feature type="transmembrane region" description="Helical" evidence="1">
    <location>
        <begin position="150"/>
        <end position="170"/>
    </location>
</feature>
<dbReference type="AlphaFoldDB" id="A0A0D7KF53"/>
<dbReference type="PATRIC" id="fig|80878.5.peg.3786"/>
<dbReference type="PANTHER" id="PTHR38457">
    <property type="entry name" value="REGULATOR ABRB-RELATED"/>
    <property type="match status" value="1"/>
</dbReference>
<keyword evidence="1" id="KW-0472">Membrane</keyword>
<dbReference type="Pfam" id="PF05145">
    <property type="entry name" value="AbrB"/>
    <property type="match status" value="1"/>
</dbReference>
<reference evidence="3 4" key="1">
    <citation type="submission" date="2014-12" db="EMBL/GenBank/DDBJ databases">
        <title>Isolation of bacteria from lake water.</title>
        <authorList>
            <person name="Sheng K.-Y."/>
            <person name="Chin P.-S."/>
            <person name="Chan K.-G."/>
            <person name="Tan G.S."/>
        </authorList>
    </citation>
    <scope>NUCLEOTIDE SEQUENCE [LARGE SCALE GENOMIC DNA]</scope>
    <source>
        <strain evidence="3 4">KY4</strain>
    </source>
</reference>
<evidence type="ECO:0000313" key="3">
    <source>
        <dbReference type="EMBL" id="KJA11848.1"/>
    </source>
</evidence>
<dbReference type="InterPro" id="IPR007820">
    <property type="entry name" value="AbrB_fam"/>
</dbReference>
<dbReference type="PROSITE" id="PS51257">
    <property type="entry name" value="PROKAR_LIPOPROTEIN"/>
    <property type="match status" value="1"/>
</dbReference>
<name>A0A0D7KF53_9BURK</name>
<organism evidence="3 4">
    <name type="scientific">Acidovorax temperans</name>
    <dbReference type="NCBI Taxonomy" id="80878"/>
    <lineage>
        <taxon>Bacteria</taxon>
        <taxon>Pseudomonadati</taxon>
        <taxon>Pseudomonadota</taxon>
        <taxon>Betaproteobacteria</taxon>
        <taxon>Burkholderiales</taxon>
        <taxon>Comamonadaceae</taxon>
        <taxon>Acidovorax</taxon>
    </lineage>
</organism>
<evidence type="ECO:0000313" key="4">
    <source>
        <dbReference type="Proteomes" id="UP000032566"/>
    </source>
</evidence>
<feature type="transmembrane region" description="Helical" evidence="1">
    <location>
        <begin position="216"/>
        <end position="234"/>
    </location>
</feature>